<dbReference type="EMBL" id="CAFAAV010000143">
    <property type="protein sequence ID" value="CAB4827163.1"/>
    <property type="molecule type" value="Genomic_DNA"/>
</dbReference>
<evidence type="ECO:0000313" key="11">
    <source>
        <dbReference type="EMBL" id="CAB4742344.1"/>
    </source>
</evidence>
<dbReference type="EMBL" id="CAFBMT010000030">
    <property type="protein sequence ID" value="CAB4955522.1"/>
    <property type="molecule type" value="Genomic_DNA"/>
</dbReference>
<proteinExistence type="inferred from homology"/>
<evidence type="ECO:0000256" key="3">
    <source>
        <dbReference type="ARBA" id="ARBA00013109"/>
    </source>
</evidence>
<feature type="domain" description="Tetrapyrrole biosynthesis uroporphyrinogen III synthase" evidence="9">
    <location>
        <begin position="20"/>
        <end position="229"/>
    </location>
</feature>
<dbReference type="Gene3D" id="3.40.50.10090">
    <property type="match status" value="2"/>
</dbReference>
<keyword evidence="4" id="KW-0456">Lyase</keyword>
<dbReference type="InterPro" id="IPR003754">
    <property type="entry name" value="4pyrrol_synth_uPrphyn_synth"/>
</dbReference>
<dbReference type="Pfam" id="PF02602">
    <property type="entry name" value="HEM4"/>
    <property type="match status" value="1"/>
</dbReference>
<dbReference type="EMBL" id="CAESGF010000023">
    <property type="protein sequence ID" value="CAB4365059.1"/>
    <property type="molecule type" value="Genomic_DNA"/>
</dbReference>
<evidence type="ECO:0000256" key="7">
    <source>
        <dbReference type="ARBA" id="ARBA00032649"/>
    </source>
</evidence>
<evidence type="ECO:0000256" key="4">
    <source>
        <dbReference type="ARBA" id="ARBA00023239"/>
    </source>
</evidence>
<evidence type="ECO:0000256" key="1">
    <source>
        <dbReference type="ARBA" id="ARBA00004772"/>
    </source>
</evidence>
<protein>
    <recommendedName>
        <fullName evidence="3">uroporphyrinogen-III synthase</fullName>
        <ecNumber evidence="3">4.2.1.75</ecNumber>
    </recommendedName>
    <alternativeName>
        <fullName evidence="7">Hydroxymethylbilane hydrolyase [cyclizing]</fullName>
    </alternativeName>
    <alternativeName>
        <fullName evidence="6">Uroporphyrinogen-III cosynthase</fullName>
    </alternativeName>
</protein>
<comment type="similarity">
    <text evidence="2">Belongs to the uroporphyrinogen-III synthase family.</text>
</comment>
<accession>A0A6J7BN00</accession>
<reference evidence="13" key="1">
    <citation type="submission" date="2020-05" db="EMBL/GenBank/DDBJ databases">
        <authorList>
            <person name="Chiriac C."/>
            <person name="Salcher M."/>
            <person name="Ghai R."/>
            <person name="Kavagutti S V."/>
        </authorList>
    </citation>
    <scope>NUCLEOTIDE SEQUENCE</scope>
</reference>
<comment type="catalytic activity">
    <reaction evidence="8">
        <text>hydroxymethylbilane = uroporphyrinogen III + H2O</text>
        <dbReference type="Rhea" id="RHEA:18965"/>
        <dbReference type="ChEBI" id="CHEBI:15377"/>
        <dbReference type="ChEBI" id="CHEBI:57308"/>
        <dbReference type="ChEBI" id="CHEBI:57845"/>
        <dbReference type="EC" id="4.2.1.75"/>
    </reaction>
</comment>
<dbReference type="GO" id="GO:0004852">
    <property type="term" value="F:uroporphyrinogen-III synthase activity"/>
    <property type="evidence" value="ECO:0007669"/>
    <property type="project" value="UniProtKB-EC"/>
</dbReference>
<evidence type="ECO:0000313" key="15">
    <source>
        <dbReference type="EMBL" id="CAB4979797.1"/>
    </source>
</evidence>
<evidence type="ECO:0000256" key="2">
    <source>
        <dbReference type="ARBA" id="ARBA00008133"/>
    </source>
</evidence>
<dbReference type="CDD" id="cd06578">
    <property type="entry name" value="HemD"/>
    <property type="match status" value="1"/>
</dbReference>
<dbReference type="SUPFAM" id="SSF69618">
    <property type="entry name" value="HemD-like"/>
    <property type="match status" value="1"/>
</dbReference>
<gene>
    <name evidence="11" type="ORF">UFOPK2656_02987</name>
    <name evidence="12" type="ORF">UFOPK3099_01771</name>
    <name evidence="13" type="ORF">UFOPK3267_00406</name>
    <name evidence="14" type="ORF">UFOPK3651_03146</name>
    <name evidence="15" type="ORF">UFOPK3931_00729</name>
    <name evidence="10" type="ORF">UFOPK4189_02815</name>
</gene>
<dbReference type="EMBL" id="CAEZYF010000027">
    <property type="protein sequence ID" value="CAB4742344.1"/>
    <property type="molecule type" value="Genomic_DNA"/>
</dbReference>
<dbReference type="AlphaFoldDB" id="A0A6J7BN00"/>
<dbReference type="EMBL" id="CAFBIY010000014">
    <property type="protein sequence ID" value="CAB4847086.1"/>
    <property type="molecule type" value="Genomic_DNA"/>
</dbReference>
<evidence type="ECO:0000256" key="8">
    <source>
        <dbReference type="ARBA" id="ARBA00048617"/>
    </source>
</evidence>
<organism evidence="13">
    <name type="scientific">freshwater metagenome</name>
    <dbReference type="NCBI Taxonomy" id="449393"/>
    <lineage>
        <taxon>unclassified sequences</taxon>
        <taxon>metagenomes</taxon>
        <taxon>ecological metagenomes</taxon>
    </lineage>
</organism>
<dbReference type="InterPro" id="IPR039793">
    <property type="entry name" value="UROS/Hem4"/>
</dbReference>
<dbReference type="EC" id="4.2.1.75" evidence="3"/>
<name>A0A6J7BN00_9ZZZZ</name>
<evidence type="ECO:0000259" key="9">
    <source>
        <dbReference type="Pfam" id="PF02602"/>
    </source>
</evidence>
<dbReference type="InterPro" id="IPR036108">
    <property type="entry name" value="4pyrrol_syn_uPrphyn_synt_sf"/>
</dbReference>
<evidence type="ECO:0000256" key="6">
    <source>
        <dbReference type="ARBA" id="ARBA00031702"/>
    </source>
</evidence>
<sequence length="239" mass="24023">MGALQGRRVAVTRAAEQAGALVELLVAHGAVPIVVPLTEIVPDASGVAELTALDPAAFDWLVVTSPNAADAYNTVHQSAPARVAAVGAVTAAALEAVGVAVTLVPTRQRAEGLVEEFPSGPGWVLLVQAADGESVLADGLAAKGWKVTVVRPYRSAPASTTTADRAAALAADAVLFASGSAARAWVAAIGTDTPPVVVVIGPQTNAAVTNAGLKVSAVATDHSLPGLVEALCRYFTSRP</sequence>
<keyword evidence="5" id="KW-0627">Porphyrin biosynthesis</keyword>
<evidence type="ECO:0000313" key="14">
    <source>
        <dbReference type="EMBL" id="CAB4955522.1"/>
    </source>
</evidence>
<evidence type="ECO:0000313" key="13">
    <source>
        <dbReference type="EMBL" id="CAB4847086.1"/>
    </source>
</evidence>
<evidence type="ECO:0000313" key="10">
    <source>
        <dbReference type="EMBL" id="CAB4365059.1"/>
    </source>
</evidence>
<dbReference type="GO" id="GO:0006780">
    <property type="term" value="P:uroporphyrinogen III biosynthetic process"/>
    <property type="evidence" value="ECO:0007669"/>
    <property type="project" value="InterPro"/>
</dbReference>
<evidence type="ECO:0000313" key="12">
    <source>
        <dbReference type="EMBL" id="CAB4827163.1"/>
    </source>
</evidence>
<dbReference type="PANTHER" id="PTHR38042:SF1">
    <property type="entry name" value="UROPORPHYRINOGEN-III SYNTHASE, CHLOROPLASTIC"/>
    <property type="match status" value="1"/>
</dbReference>
<dbReference type="PANTHER" id="PTHR38042">
    <property type="entry name" value="UROPORPHYRINOGEN-III SYNTHASE, CHLOROPLASTIC"/>
    <property type="match status" value="1"/>
</dbReference>
<comment type="pathway">
    <text evidence="1">Porphyrin-containing compound metabolism; protoporphyrin-IX biosynthesis; coproporphyrinogen-III from 5-aminolevulinate: step 3/4.</text>
</comment>
<dbReference type="EMBL" id="CAFBOL010000012">
    <property type="protein sequence ID" value="CAB4979797.1"/>
    <property type="molecule type" value="Genomic_DNA"/>
</dbReference>
<evidence type="ECO:0000256" key="5">
    <source>
        <dbReference type="ARBA" id="ARBA00023244"/>
    </source>
</evidence>